<sequence>MRARIVAGLVPAAYLLVAVCLLAWYLTGQQADSRGDAATARAQRALTGQVPEAEVAGSRLHDRRTPTATPAAVGHALATMRIPRFGADWRWTALEGTADWVIADGPGHYEGTALPGEQGNAAFAGHRAGHGDPFIDFDLLRPGDRVHLSQGRTTWTYRLTTAPEIIELTDVWVLDPLPGRQLTLTTCWPKYGSAKRMFVRGTLVHVTVAPSAG</sequence>
<evidence type="ECO:0008006" key="4">
    <source>
        <dbReference type="Google" id="ProtNLM"/>
    </source>
</evidence>
<organism evidence="2 3">
    <name type="scientific">Nocardioides koreensis</name>
    <dbReference type="NCBI Taxonomy" id="433651"/>
    <lineage>
        <taxon>Bacteria</taxon>
        <taxon>Bacillati</taxon>
        <taxon>Actinomycetota</taxon>
        <taxon>Actinomycetes</taxon>
        <taxon>Propionibacteriales</taxon>
        <taxon>Nocardioidaceae</taxon>
        <taxon>Nocardioides</taxon>
    </lineage>
</organism>
<reference evidence="2 3" key="1">
    <citation type="journal article" date="2019" name="Int. J. Syst. Evol. Microbiol.">
        <title>The Global Catalogue of Microorganisms (GCM) 10K type strain sequencing project: providing services to taxonomists for standard genome sequencing and annotation.</title>
        <authorList>
            <consortium name="The Broad Institute Genomics Platform"/>
            <consortium name="The Broad Institute Genome Sequencing Center for Infectious Disease"/>
            <person name="Wu L."/>
            <person name="Ma J."/>
        </authorList>
    </citation>
    <scope>NUCLEOTIDE SEQUENCE [LARGE SCALE GENOMIC DNA]</scope>
    <source>
        <strain evidence="2 3">JCM 16022</strain>
    </source>
</reference>
<dbReference type="InterPro" id="IPR042003">
    <property type="entry name" value="Sortase_E"/>
</dbReference>
<proteinExistence type="predicted"/>
<dbReference type="Gene3D" id="2.40.260.10">
    <property type="entry name" value="Sortase"/>
    <property type="match status" value="1"/>
</dbReference>
<dbReference type="RefSeq" id="WP_344147301.1">
    <property type="nucleotide sequence ID" value="NZ_BAAAQR010000001.1"/>
</dbReference>
<dbReference type="Pfam" id="PF04203">
    <property type="entry name" value="Sortase"/>
    <property type="match status" value="1"/>
</dbReference>
<protein>
    <recommendedName>
        <fullName evidence="4">Class E sortase</fullName>
    </recommendedName>
</protein>
<dbReference type="NCBIfam" id="TIGR01076">
    <property type="entry name" value="sortase_fam"/>
    <property type="match status" value="1"/>
</dbReference>
<evidence type="ECO:0000256" key="1">
    <source>
        <dbReference type="ARBA" id="ARBA00022801"/>
    </source>
</evidence>
<dbReference type="Proteomes" id="UP001501771">
    <property type="component" value="Unassembled WGS sequence"/>
</dbReference>
<gene>
    <name evidence="2" type="ORF">GCM10009844_05900</name>
</gene>
<name>A0ABN2Z7U2_9ACTN</name>
<dbReference type="InterPro" id="IPR023365">
    <property type="entry name" value="Sortase_dom-sf"/>
</dbReference>
<dbReference type="SUPFAM" id="SSF63817">
    <property type="entry name" value="Sortase"/>
    <property type="match status" value="1"/>
</dbReference>
<accession>A0ABN2Z7U2</accession>
<dbReference type="InterPro" id="IPR005754">
    <property type="entry name" value="Sortase"/>
</dbReference>
<evidence type="ECO:0000313" key="3">
    <source>
        <dbReference type="Proteomes" id="UP001501771"/>
    </source>
</evidence>
<evidence type="ECO:0000313" key="2">
    <source>
        <dbReference type="EMBL" id="GAA2138141.1"/>
    </source>
</evidence>
<keyword evidence="1" id="KW-0378">Hydrolase</keyword>
<comment type="caution">
    <text evidence="2">The sequence shown here is derived from an EMBL/GenBank/DDBJ whole genome shotgun (WGS) entry which is preliminary data.</text>
</comment>
<keyword evidence="3" id="KW-1185">Reference proteome</keyword>
<dbReference type="EMBL" id="BAAAQR010000001">
    <property type="protein sequence ID" value="GAA2138141.1"/>
    <property type="molecule type" value="Genomic_DNA"/>
</dbReference>
<dbReference type="CDD" id="cd05830">
    <property type="entry name" value="Sortase_E"/>
    <property type="match status" value="1"/>
</dbReference>